<keyword evidence="1" id="KW-0812">Transmembrane</keyword>
<sequence>MPGEVVGELFSGIFKFIFRIFIEVIVEILIKALGYLIYRPFNKDVDPDGFKVIIVGLIFWIIILFSAYGLMTSMAIDSA</sequence>
<dbReference type="KEGG" id="njp:NEJAP_2052"/>
<dbReference type="EMBL" id="AP014546">
    <property type="protein sequence ID" value="BBB30001.1"/>
    <property type="molecule type" value="Genomic_DNA"/>
</dbReference>
<dbReference type="Proteomes" id="UP000595332">
    <property type="component" value="Chromosome"/>
</dbReference>
<proteinExistence type="predicted"/>
<dbReference type="RefSeq" id="WP_201347224.1">
    <property type="nucleotide sequence ID" value="NZ_AP014546.1"/>
</dbReference>
<keyword evidence="1" id="KW-0472">Membrane</keyword>
<gene>
    <name evidence="2" type="ORF">NEJAP_2052</name>
</gene>
<dbReference type="AlphaFoldDB" id="A0A7R6SW27"/>
<evidence type="ECO:0000256" key="1">
    <source>
        <dbReference type="SAM" id="Phobius"/>
    </source>
</evidence>
<name>A0A7R6SW27_9GAMM</name>
<reference evidence="2 3" key="1">
    <citation type="journal article" date="2008" name="Int. J. Syst. Evol. Microbiol.">
        <title>Neptunomonas japonica sp. nov., an Osedax japonicus symbiont-like bacterium isolated from sediment adjacent to sperm whale carcasses off Kagoshima, Japan.</title>
        <authorList>
            <person name="Miyazaki M."/>
            <person name="Nogi Y."/>
            <person name="Fujiwara Y."/>
            <person name="Kawato M."/>
            <person name="Kubokawa K."/>
            <person name="Horikoshi K."/>
        </authorList>
    </citation>
    <scope>NUCLEOTIDE SEQUENCE [LARGE SCALE GENOMIC DNA]</scope>
    <source>
        <strain evidence="2 3">JAMM 1380</strain>
    </source>
</reference>
<evidence type="ECO:0000313" key="2">
    <source>
        <dbReference type="EMBL" id="BBB30001.1"/>
    </source>
</evidence>
<keyword evidence="1" id="KW-1133">Transmembrane helix</keyword>
<organism evidence="2 3">
    <name type="scientific">Neptunomonas japonica JAMM 1380</name>
    <dbReference type="NCBI Taxonomy" id="1441457"/>
    <lineage>
        <taxon>Bacteria</taxon>
        <taxon>Pseudomonadati</taxon>
        <taxon>Pseudomonadota</taxon>
        <taxon>Gammaproteobacteria</taxon>
        <taxon>Oceanospirillales</taxon>
        <taxon>Oceanospirillaceae</taxon>
        <taxon>Neptunomonas</taxon>
    </lineage>
</organism>
<feature type="transmembrane region" description="Helical" evidence="1">
    <location>
        <begin position="50"/>
        <end position="71"/>
    </location>
</feature>
<evidence type="ECO:0000313" key="3">
    <source>
        <dbReference type="Proteomes" id="UP000595332"/>
    </source>
</evidence>
<feature type="transmembrane region" description="Helical" evidence="1">
    <location>
        <begin position="16"/>
        <end position="38"/>
    </location>
</feature>
<accession>A0A7R6SW27</accession>
<keyword evidence="3" id="KW-1185">Reference proteome</keyword>
<protein>
    <submittedName>
        <fullName evidence="2">Uncharacterized protein</fullName>
    </submittedName>
</protein>